<keyword evidence="9" id="KW-1185">Reference proteome</keyword>
<dbReference type="CDD" id="cd11393">
    <property type="entry name" value="bHLH_AtbHLH_like"/>
    <property type="match status" value="1"/>
</dbReference>
<dbReference type="Proteomes" id="UP001642360">
    <property type="component" value="Unassembled WGS sequence"/>
</dbReference>
<evidence type="ECO:0000256" key="6">
    <source>
        <dbReference type="SAM" id="MobiDB-lite"/>
    </source>
</evidence>
<feature type="domain" description="BHLH" evidence="7">
    <location>
        <begin position="295"/>
        <end position="345"/>
    </location>
</feature>
<feature type="compositionally biased region" description="Polar residues" evidence="6">
    <location>
        <begin position="45"/>
        <end position="59"/>
    </location>
</feature>
<evidence type="ECO:0000256" key="1">
    <source>
        <dbReference type="ARBA" id="ARBA00004123"/>
    </source>
</evidence>
<dbReference type="FunFam" id="4.10.280.10:FF:000021">
    <property type="entry name" value="Transcription factor bHLH130 family"/>
    <property type="match status" value="1"/>
</dbReference>
<comment type="subcellular location">
    <subcellularLocation>
        <location evidence="1">Nucleus</location>
    </subcellularLocation>
</comment>
<feature type="region of interest" description="Disordered" evidence="6">
    <location>
        <begin position="1"/>
        <end position="25"/>
    </location>
</feature>
<feature type="region of interest" description="Disordered" evidence="6">
    <location>
        <begin position="45"/>
        <end position="96"/>
    </location>
</feature>
<dbReference type="InterPro" id="IPR045239">
    <property type="entry name" value="bHLH95_bHLH"/>
</dbReference>
<evidence type="ECO:0000313" key="9">
    <source>
        <dbReference type="Proteomes" id="UP001642360"/>
    </source>
</evidence>
<keyword evidence="5" id="KW-0539">Nucleus</keyword>
<dbReference type="GO" id="GO:0005634">
    <property type="term" value="C:nucleus"/>
    <property type="evidence" value="ECO:0007669"/>
    <property type="project" value="UniProtKB-SubCell"/>
</dbReference>
<dbReference type="PROSITE" id="PS50888">
    <property type="entry name" value="BHLH"/>
    <property type="match status" value="1"/>
</dbReference>
<feature type="region of interest" description="Disordered" evidence="6">
    <location>
        <begin position="111"/>
        <end position="131"/>
    </location>
</feature>
<accession>A0ABC8TMF6</accession>
<feature type="compositionally biased region" description="Polar residues" evidence="6">
    <location>
        <begin position="78"/>
        <end position="88"/>
    </location>
</feature>
<dbReference type="InterPro" id="IPR045843">
    <property type="entry name" value="IND-like"/>
</dbReference>
<evidence type="ECO:0000256" key="5">
    <source>
        <dbReference type="ARBA" id="ARBA00023242"/>
    </source>
</evidence>
<keyword evidence="2" id="KW-0805">Transcription regulation</keyword>
<protein>
    <recommendedName>
        <fullName evidence="7">BHLH domain-containing protein</fullName>
    </recommendedName>
</protein>
<name>A0ABC8TMF6_9AQUA</name>
<dbReference type="GO" id="GO:0000976">
    <property type="term" value="F:transcription cis-regulatory region binding"/>
    <property type="evidence" value="ECO:0007669"/>
    <property type="project" value="UniProtKB-ARBA"/>
</dbReference>
<keyword evidence="3" id="KW-0238">DNA-binding</keyword>
<dbReference type="SMART" id="SM00353">
    <property type="entry name" value="HLH"/>
    <property type="match status" value="1"/>
</dbReference>
<gene>
    <name evidence="8" type="ORF">ILEXP_LOCUS40113</name>
</gene>
<evidence type="ECO:0000259" key="7">
    <source>
        <dbReference type="PROSITE" id="PS50888"/>
    </source>
</evidence>
<evidence type="ECO:0000313" key="8">
    <source>
        <dbReference type="EMBL" id="CAK9170616.1"/>
    </source>
</evidence>
<evidence type="ECO:0000256" key="2">
    <source>
        <dbReference type="ARBA" id="ARBA00023015"/>
    </source>
</evidence>
<dbReference type="InterPro" id="IPR036638">
    <property type="entry name" value="HLH_DNA-bd_sf"/>
</dbReference>
<feature type="compositionally biased region" description="Low complexity" evidence="6">
    <location>
        <begin position="1"/>
        <end position="19"/>
    </location>
</feature>
<organism evidence="8 9">
    <name type="scientific">Ilex paraguariensis</name>
    <name type="common">yerba mate</name>
    <dbReference type="NCBI Taxonomy" id="185542"/>
    <lineage>
        <taxon>Eukaryota</taxon>
        <taxon>Viridiplantae</taxon>
        <taxon>Streptophyta</taxon>
        <taxon>Embryophyta</taxon>
        <taxon>Tracheophyta</taxon>
        <taxon>Spermatophyta</taxon>
        <taxon>Magnoliopsida</taxon>
        <taxon>eudicotyledons</taxon>
        <taxon>Gunneridae</taxon>
        <taxon>Pentapetalae</taxon>
        <taxon>asterids</taxon>
        <taxon>campanulids</taxon>
        <taxon>Aquifoliales</taxon>
        <taxon>Aquifoliaceae</taxon>
        <taxon>Ilex</taxon>
    </lineage>
</organism>
<reference evidence="8 9" key="1">
    <citation type="submission" date="2024-02" db="EMBL/GenBank/DDBJ databases">
        <authorList>
            <person name="Vignale AGUSTIN F."/>
            <person name="Sosa J E."/>
            <person name="Modenutti C."/>
        </authorList>
    </citation>
    <scope>NUCLEOTIDE SEQUENCE [LARGE SCALE GENOMIC DNA]</scope>
</reference>
<dbReference type="EMBL" id="CAUOFW020005536">
    <property type="protein sequence ID" value="CAK9170616.1"/>
    <property type="molecule type" value="Genomic_DNA"/>
</dbReference>
<sequence>MYPSSSSSSSQGSMGPSGSRLVRYGSAPGSLLANAVDSVIGSTREFSSLRSQTQTQTRMGPSCYFSSETSSLTSESTCKANNNNSTGTTEHKGTGLQRSFGLNESAVGEFGTAGDLKSDGGGGSTSSASLVRHSSSPAGFLNYLATASSADNGFSNARGIGRSNYKGGSDSSHGISRLSSQLSFTGQDSLSQISEESEDVIDGMGNDGHRNAAHSYAHASFGMSSWDNASAITFSDPPSKRAKNIGGILVNGGNNMESQFQFSTLQTALEMASVERLLQIPQDSVPCKIRAKRGCATHPRSIAERERRTRISGKLKNLQDLVPNMDKQTSYADMLDLAVQHIKGLQNQVQNLKKDLEGCTCGCK</sequence>
<dbReference type="AlphaFoldDB" id="A0ABC8TMF6"/>
<comment type="caution">
    <text evidence="8">The sequence shown here is derived from an EMBL/GenBank/DDBJ whole genome shotgun (WGS) entry which is preliminary data.</text>
</comment>
<dbReference type="PANTHER" id="PTHR16223">
    <property type="entry name" value="TRANSCRIPTION FACTOR BHLH83-RELATED"/>
    <property type="match status" value="1"/>
</dbReference>
<dbReference type="Gene3D" id="4.10.280.10">
    <property type="entry name" value="Helix-loop-helix DNA-binding domain"/>
    <property type="match status" value="1"/>
</dbReference>
<dbReference type="SUPFAM" id="SSF47459">
    <property type="entry name" value="HLH, helix-loop-helix DNA-binding domain"/>
    <property type="match status" value="1"/>
</dbReference>
<evidence type="ECO:0000256" key="4">
    <source>
        <dbReference type="ARBA" id="ARBA00023163"/>
    </source>
</evidence>
<keyword evidence="4" id="KW-0804">Transcription</keyword>
<proteinExistence type="predicted"/>
<evidence type="ECO:0000256" key="3">
    <source>
        <dbReference type="ARBA" id="ARBA00023125"/>
    </source>
</evidence>
<dbReference type="PANTHER" id="PTHR16223:SF177">
    <property type="entry name" value="TRANSCRIPTION FACTOR BHLH129"/>
    <property type="match status" value="1"/>
</dbReference>
<feature type="compositionally biased region" description="Low complexity" evidence="6">
    <location>
        <begin position="66"/>
        <end position="77"/>
    </location>
</feature>
<dbReference type="Pfam" id="PF00010">
    <property type="entry name" value="HLH"/>
    <property type="match status" value="1"/>
</dbReference>
<dbReference type="InterPro" id="IPR011598">
    <property type="entry name" value="bHLH_dom"/>
</dbReference>